<dbReference type="GO" id="GO:0004869">
    <property type="term" value="F:cysteine-type endopeptidase inhibitor activity"/>
    <property type="evidence" value="ECO:0007669"/>
    <property type="project" value="InterPro"/>
</dbReference>
<dbReference type="Proteomes" id="UP000095300">
    <property type="component" value="Unassembled WGS sequence"/>
</dbReference>
<name>A0A1I8P0F5_STOCA</name>
<gene>
    <name evidence="3" type="primary">106094492</name>
</gene>
<reference evidence="3" key="1">
    <citation type="submission" date="2020-05" db="UniProtKB">
        <authorList>
            <consortium name="EnsemblMetazoa"/>
        </authorList>
    </citation>
    <scope>IDENTIFICATION</scope>
    <source>
        <strain evidence="3">USDA</strain>
    </source>
</reference>
<dbReference type="EnsemblMetazoa" id="SCAU003705-RA">
    <property type="protein sequence ID" value="SCAU003705-PA"/>
    <property type="gene ID" value="SCAU003705"/>
</dbReference>
<dbReference type="SUPFAM" id="SSF54403">
    <property type="entry name" value="Cystatin/monellin"/>
    <property type="match status" value="1"/>
</dbReference>
<dbReference type="InterPro" id="IPR000010">
    <property type="entry name" value="Cystatin_dom"/>
</dbReference>
<feature type="chain" id="PRO_5009325817" description="Cystatin domain-containing protein" evidence="1">
    <location>
        <begin position="19"/>
        <end position="118"/>
    </location>
</feature>
<evidence type="ECO:0000259" key="2">
    <source>
        <dbReference type="SMART" id="SM00043"/>
    </source>
</evidence>
<dbReference type="InterPro" id="IPR046350">
    <property type="entry name" value="Cystatin_sf"/>
</dbReference>
<dbReference type="SMART" id="SM00043">
    <property type="entry name" value="CY"/>
    <property type="match status" value="1"/>
</dbReference>
<evidence type="ECO:0000256" key="1">
    <source>
        <dbReference type="SAM" id="SignalP"/>
    </source>
</evidence>
<proteinExistence type="predicted"/>
<organism evidence="3 4">
    <name type="scientific">Stomoxys calcitrans</name>
    <name type="common">Stable fly</name>
    <name type="synonym">Conops calcitrans</name>
    <dbReference type="NCBI Taxonomy" id="35570"/>
    <lineage>
        <taxon>Eukaryota</taxon>
        <taxon>Metazoa</taxon>
        <taxon>Ecdysozoa</taxon>
        <taxon>Arthropoda</taxon>
        <taxon>Hexapoda</taxon>
        <taxon>Insecta</taxon>
        <taxon>Pterygota</taxon>
        <taxon>Neoptera</taxon>
        <taxon>Endopterygota</taxon>
        <taxon>Diptera</taxon>
        <taxon>Brachycera</taxon>
        <taxon>Muscomorpha</taxon>
        <taxon>Muscoidea</taxon>
        <taxon>Muscidae</taxon>
        <taxon>Stomoxys</taxon>
    </lineage>
</organism>
<feature type="domain" description="Cystatin" evidence="2">
    <location>
        <begin position="21"/>
        <end position="108"/>
    </location>
</feature>
<dbReference type="VEuPathDB" id="VectorBase:SCAU003705"/>
<keyword evidence="1" id="KW-0732">Signal</keyword>
<feature type="signal peptide" evidence="1">
    <location>
        <begin position="1"/>
        <end position="18"/>
    </location>
</feature>
<dbReference type="KEGG" id="scac:106094492"/>
<sequence>MMKLFVIILLATLAFVKASPPCLGCPTPLEDEKGFEKATNLLKNSLAKLAAGEGPNYTLVKVNSASEQVVRGLMYKINADIADEKNNTKTCDIEIVNFQGYEVTFNCPKEPEVKRTHA</sequence>
<dbReference type="OrthoDB" id="6357437at2759"/>
<keyword evidence="4" id="KW-1185">Reference proteome</keyword>
<dbReference type="Pfam" id="PF00031">
    <property type="entry name" value="Cystatin"/>
    <property type="match status" value="1"/>
</dbReference>
<protein>
    <recommendedName>
        <fullName evidence="2">Cystatin domain-containing protein</fullName>
    </recommendedName>
</protein>
<evidence type="ECO:0000313" key="4">
    <source>
        <dbReference type="Proteomes" id="UP000095300"/>
    </source>
</evidence>
<accession>A0A1I8P0F5</accession>
<dbReference type="AlphaFoldDB" id="A0A1I8P0F5"/>
<evidence type="ECO:0000313" key="3">
    <source>
        <dbReference type="EnsemblMetazoa" id="SCAU003705-PA"/>
    </source>
</evidence>
<dbReference type="Gene3D" id="3.10.450.10">
    <property type="match status" value="1"/>
</dbReference>